<keyword evidence="20" id="KW-0614">Plasmid</keyword>
<evidence type="ECO:0000256" key="11">
    <source>
        <dbReference type="ARBA" id="ARBA00023136"/>
    </source>
</evidence>
<dbReference type="Pfam" id="PF07715">
    <property type="entry name" value="Plug"/>
    <property type="match status" value="1"/>
</dbReference>
<dbReference type="PANTHER" id="PTHR32552">
    <property type="entry name" value="FERRICHROME IRON RECEPTOR-RELATED"/>
    <property type="match status" value="1"/>
</dbReference>
<dbReference type="InterPro" id="IPR037066">
    <property type="entry name" value="Plug_dom_sf"/>
</dbReference>
<dbReference type="InterPro" id="IPR012910">
    <property type="entry name" value="Plug_dom"/>
</dbReference>
<dbReference type="PROSITE" id="PS52016">
    <property type="entry name" value="TONB_DEPENDENT_REC_3"/>
    <property type="match status" value="1"/>
</dbReference>
<evidence type="ECO:0000256" key="16">
    <source>
        <dbReference type="RuleBase" id="RU003357"/>
    </source>
</evidence>
<dbReference type="AlphaFoldDB" id="A0A375IS61"/>
<evidence type="ECO:0000256" key="17">
    <source>
        <dbReference type="SAM" id="SignalP"/>
    </source>
</evidence>
<keyword evidence="12 20" id="KW-0675">Receptor</keyword>
<evidence type="ECO:0000313" key="21">
    <source>
        <dbReference type="Proteomes" id="UP000255505"/>
    </source>
</evidence>
<evidence type="ECO:0000256" key="10">
    <source>
        <dbReference type="ARBA" id="ARBA00023077"/>
    </source>
</evidence>
<keyword evidence="8" id="KW-0408">Iron</keyword>
<evidence type="ECO:0000259" key="19">
    <source>
        <dbReference type="Pfam" id="PF07715"/>
    </source>
</evidence>
<evidence type="ECO:0000256" key="8">
    <source>
        <dbReference type="ARBA" id="ARBA00023004"/>
    </source>
</evidence>
<accession>A0A375IS61</accession>
<keyword evidence="3 14" id="KW-0813">Transport</keyword>
<reference evidence="20 21" key="1">
    <citation type="submission" date="2018-01" db="EMBL/GenBank/DDBJ databases">
        <authorList>
            <person name="Gaut B.S."/>
            <person name="Morton B.R."/>
            <person name="Clegg M.T."/>
            <person name="Duvall M.R."/>
        </authorList>
    </citation>
    <scope>NUCLEOTIDE SEQUENCE [LARGE SCALE GENOMIC DNA]</scope>
    <source>
        <strain evidence="20">Cupriavidus taiwanensis LMG 19425</strain>
        <plasmid evidence="21">Plasmid ii</plasmid>
    </source>
</reference>
<dbReference type="FunFam" id="2.40.170.20:FF:000005">
    <property type="entry name" value="TonB-dependent siderophore receptor"/>
    <property type="match status" value="1"/>
</dbReference>
<dbReference type="GO" id="GO:0038023">
    <property type="term" value="F:signaling receptor activity"/>
    <property type="evidence" value="ECO:0007669"/>
    <property type="project" value="InterPro"/>
</dbReference>
<dbReference type="EMBL" id="LT991977">
    <property type="protein sequence ID" value="SPK76988.1"/>
    <property type="molecule type" value="Genomic_DNA"/>
</dbReference>
<dbReference type="InterPro" id="IPR039426">
    <property type="entry name" value="TonB-dep_rcpt-like"/>
</dbReference>
<geneLocation type="plasmid" evidence="20">
    <name>II</name>
</geneLocation>
<dbReference type="SUPFAM" id="SSF56935">
    <property type="entry name" value="Porins"/>
    <property type="match status" value="1"/>
</dbReference>
<dbReference type="GO" id="GO:0015344">
    <property type="term" value="F:siderophore uptake transmembrane transporter activity"/>
    <property type="evidence" value="ECO:0007669"/>
    <property type="project" value="TreeGrafter"/>
</dbReference>
<dbReference type="Pfam" id="PF00593">
    <property type="entry name" value="TonB_dep_Rec_b-barrel"/>
    <property type="match status" value="1"/>
</dbReference>
<dbReference type="Gene3D" id="2.170.130.10">
    <property type="entry name" value="TonB-dependent receptor, plug domain"/>
    <property type="match status" value="1"/>
</dbReference>
<dbReference type="Proteomes" id="UP000255505">
    <property type="component" value="Plasmid II"/>
</dbReference>
<keyword evidence="11 14" id="KW-0472">Membrane</keyword>
<dbReference type="GO" id="GO:0009279">
    <property type="term" value="C:cell outer membrane"/>
    <property type="evidence" value="ECO:0007669"/>
    <property type="project" value="UniProtKB-SubCell"/>
</dbReference>
<evidence type="ECO:0000256" key="4">
    <source>
        <dbReference type="ARBA" id="ARBA00022452"/>
    </source>
</evidence>
<sequence>MRRYIVAPLAFAFVSLMPVFPSHARRLAGHACRASLILFPLSNAALAQAQEVAASAQLPEVRVSANGGTGGYVAAEASGATRTETPLREVPQSVRVVTSALIDDLGATRLADTVDYVSGVARLNDFGGTWDNYAIRGFSSTDMGYLVNGFPGSRGYNPMRDAATVERLEFLKGPAAALYGSSEPGGTINIVTKKPRFTRATSAELSAGTLGFARATVDTTGPINDQLAYRLNVMAEDSASRSSLIDGSKYLVAPALAWAPDERTLVQYEGEFMRVRTPLDRGLVNVNGELPLPRDRYLQEPNDPNLHLSSNKHQLTLDRDVATGWRARLGVSYKESGFEGYAAEFGSVLADGRTLTRRNSWRTLPSRDTSAHAEVEGNFHTGGLAHRMLVGVEASRLYMGMDILYSSLAANPYALDIYEPVYGQAKPPVSPSISTREHQRNLGAYLQDEVSLNDHWKLMAGVRFDNYHQSVDNLLTATSTRQSQTAVSPRIGLTWLPTAQLSAYLSLGKSFRPNSGVDEAGNAFDPQHARAIEAGLKWQSEDARLGATLAVFDIRKNNVLTRSPTNPNFNIAAGDATSRGLEIDAFGQLDQHWRISSSFTLMNAKVTEDNAIAPGTRLTNIPKVSASLLAIREDAMPVFGGRYGIGTGIVYVGSRSGNATDTYSLPAYATVKLVTYWQIDRRTRVFLDVHNVFDKTYYPASWGNLAVTPGPGRQFVAGLRYQF</sequence>
<protein>
    <submittedName>
        <fullName evidence="20">TonB-dependent siderophore receptor</fullName>
    </submittedName>
</protein>
<feature type="chain" id="PRO_5016581647" evidence="17">
    <location>
        <begin position="25"/>
        <end position="723"/>
    </location>
</feature>
<evidence type="ECO:0000256" key="7">
    <source>
        <dbReference type="ARBA" id="ARBA00022729"/>
    </source>
</evidence>
<evidence type="ECO:0000256" key="14">
    <source>
        <dbReference type="PROSITE-ProRule" id="PRU01360"/>
    </source>
</evidence>
<dbReference type="PROSITE" id="PS01156">
    <property type="entry name" value="TONB_DEPENDENT_REC_2"/>
    <property type="match status" value="1"/>
</dbReference>
<organism evidence="20 21">
    <name type="scientific">Cupriavidus taiwanensis</name>
    <dbReference type="NCBI Taxonomy" id="164546"/>
    <lineage>
        <taxon>Bacteria</taxon>
        <taxon>Pseudomonadati</taxon>
        <taxon>Pseudomonadota</taxon>
        <taxon>Betaproteobacteria</taxon>
        <taxon>Burkholderiales</taxon>
        <taxon>Burkholderiaceae</taxon>
        <taxon>Cupriavidus</taxon>
    </lineage>
</organism>
<keyword evidence="10 16" id="KW-0798">TonB box</keyword>
<gene>
    <name evidence="20" type="ORF">CT19425_MP80617</name>
</gene>
<feature type="short sequence motif" description="TonB C-terminal box" evidence="15">
    <location>
        <begin position="706"/>
        <end position="723"/>
    </location>
</feature>
<dbReference type="InterPro" id="IPR010105">
    <property type="entry name" value="TonB_sidphr_rcpt"/>
</dbReference>
<keyword evidence="6 14" id="KW-0812">Transmembrane</keyword>
<evidence type="ECO:0000256" key="6">
    <source>
        <dbReference type="ARBA" id="ARBA00022692"/>
    </source>
</evidence>
<feature type="domain" description="TonB-dependent receptor-like beta-barrel" evidence="18">
    <location>
        <begin position="260"/>
        <end position="692"/>
    </location>
</feature>
<dbReference type="PANTHER" id="PTHR32552:SF90">
    <property type="entry name" value="METAL-PSEUDOPALINE RECEPTOR CNTO"/>
    <property type="match status" value="1"/>
</dbReference>
<evidence type="ECO:0000256" key="1">
    <source>
        <dbReference type="ARBA" id="ARBA00004571"/>
    </source>
</evidence>
<dbReference type="InterPro" id="IPR010917">
    <property type="entry name" value="TonB_rcpt_CS"/>
</dbReference>
<evidence type="ECO:0000256" key="5">
    <source>
        <dbReference type="ARBA" id="ARBA00022496"/>
    </source>
</evidence>
<dbReference type="NCBIfam" id="TIGR01783">
    <property type="entry name" value="TonB-siderophor"/>
    <property type="match status" value="1"/>
</dbReference>
<dbReference type="RefSeq" id="WP_331935438.1">
    <property type="nucleotide sequence ID" value="NZ_LT991977.1"/>
</dbReference>
<feature type="signal peptide" evidence="17">
    <location>
        <begin position="1"/>
        <end position="24"/>
    </location>
</feature>
<evidence type="ECO:0000259" key="18">
    <source>
        <dbReference type="Pfam" id="PF00593"/>
    </source>
</evidence>
<feature type="domain" description="TonB-dependent receptor plug" evidence="19">
    <location>
        <begin position="87"/>
        <end position="187"/>
    </location>
</feature>
<proteinExistence type="inferred from homology"/>
<dbReference type="Gene3D" id="2.40.170.20">
    <property type="entry name" value="TonB-dependent receptor, beta-barrel domain"/>
    <property type="match status" value="1"/>
</dbReference>
<keyword evidence="5" id="KW-0410">Iron transport</keyword>
<keyword evidence="7 17" id="KW-0732">Signal</keyword>
<name>A0A375IS61_9BURK</name>
<keyword evidence="13 14" id="KW-0998">Cell outer membrane</keyword>
<dbReference type="FunFam" id="2.170.130.10:FF:000001">
    <property type="entry name" value="Catecholate siderophore TonB-dependent receptor"/>
    <property type="match status" value="1"/>
</dbReference>
<evidence type="ECO:0000256" key="12">
    <source>
        <dbReference type="ARBA" id="ARBA00023170"/>
    </source>
</evidence>
<dbReference type="InterPro" id="IPR000531">
    <property type="entry name" value="Beta-barrel_TonB"/>
</dbReference>
<dbReference type="InterPro" id="IPR036942">
    <property type="entry name" value="Beta-barrel_TonB_sf"/>
</dbReference>
<evidence type="ECO:0000256" key="13">
    <source>
        <dbReference type="ARBA" id="ARBA00023237"/>
    </source>
</evidence>
<dbReference type="GO" id="GO:0015891">
    <property type="term" value="P:siderophore transport"/>
    <property type="evidence" value="ECO:0007669"/>
    <property type="project" value="InterPro"/>
</dbReference>
<comment type="similarity">
    <text evidence="2 14 16">Belongs to the TonB-dependent receptor family.</text>
</comment>
<evidence type="ECO:0000256" key="2">
    <source>
        <dbReference type="ARBA" id="ARBA00009810"/>
    </source>
</evidence>
<comment type="subcellular location">
    <subcellularLocation>
        <location evidence="1 14">Cell outer membrane</location>
        <topology evidence="1 14">Multi-pass membrane protein</topology>
    </subcellularLocation>
</comment>
<evidence type="ECO:0000256" key="9">
    <source>
        <dbReference type="ARBA" id="ARBA00023065"/>
    </source>
</evidence>
<keyword evidence="9" id="KW-0406">Ion transport</keyword>
<evidence type="ECO:0000313" key="20">
    <source>
        <dbReference type="EMBL" id="SPK76988.1"/>
    </source>
</evidence>
<dbReference type="CDD" id="cd01347">
    <property type="entry name" value="ligand_gated_channel"/>
    <property type="match status" value="1"/>
</dbReference>
<evidence type="ECO:0000256" key="3">
    <source>
        <dbReference type="ARBA" id="ARBA00022448"/>
    </source>
</evidence>
<evidence type="ECO:0000256" key="15">
    <source>
        <dbReference type="PROSITE-ProRule" id="PRU10144"/>
    </source>
</evidence>
<keyword evidence="4 14" id="KW-1134">Transmembrane beta strand</keyword>